<evidence type="ECO:0000256" key="1">
    <source>
        <dbReference type="ARBA" id="ARBA00023054"/>
    </source>
</evidence>
<sequence length="567" mass="65676">MKDSAITGDAENGGYNGYKPWNSSGSGSSSHLLVKRVMSITVFFVVFAVLWIFLYNSASPFGFPSVSHHFIGVSTKEIYDPKLEGVLKNASMGDKTVIITTLNDAWAEPGSIFDLFLESFHIGNQTEKLLNHLVDTDIMWLRDPFTEFYQDADFQIACDYFNGNSYDLKNMPNGGFTYVKSNERTIWFYKFWFASKNAYPKMHDQDVLNKIKRHYLISKMKLSIRFLSTAYFDLEERMKMLAMNNNNTMEDEEFGDTFAERAESYYQKRPQLLSLLQDLYNGYITLSDRYMQTLTKHKNHQHQHHYHSRHSSQVSTLDGGFSDQEETSGVISHIDSDIESSISYQQLSMTMRPMVVTRNALLDVEVDAIVAELVIKNVEYDVLMHEVGFMERKCCESSRKSELQKSLLEVLESERLVLLNENASLSYRVITLVEENKELASESVFIKRKAGELAKYVMKMREDHRVYMLHKKIEDLQAQIHGLEKRNNDYYEKILRRDDSLEDGRCKGKNGSDGIAFEVSVQMEKFRRFKWKDSISRKDSEVKKVPSLWKKLKNMDMLLCGINPTCT</sequence>
<dbReference type="PANTHER" id="PTHR46038:SF13">
    <property type="entry name" value="GLYCOSYLTRANSFERASE"/>
    <property type="match status" value="1"/>
</dbReference>
<evidence type="ECO:0000259" key="5">
    <source>
        <dbReference type="PROSITE" id="PS51774"/>
    </source>
</evidence>
<keyword evidence="4" id="KW-0812">Transmembrane</keyword>
<dbReference type="PANTHER" id="PTHR46038">
    <property type="entry name" value="EXPRESSED PROTEIN-RELATED"/>
    <property type="match status" value="1"/>
</dbReference>
<feature type="domain" description="NAB" evidence="5">
    <location>
        <begin position="189"/>
        <end position="297"/>
    </location>
</feature>
<feature type="coiled-coil region" evidence="2">
    <location>
        <begin position="466"/>
        <end position="493"/>
    </location>
</feature>
<dbReference type="Proteomes" id="UP000188354">
    <property type="component" value="Unassembled WGS sequence"/>
</dbReference>
<feature type="region of interest" description="Disordered" evidence="3">
    <location>
        <begin position="299"/>
        <end position="325"/>
    </location>
</feature>
<evidence type="ECO:0000313" key="7">
    <source>
        <dbReference type="Proteomes" id="UP000188354"/>
    </source>
</evidence>
<feature type="compositionally biased region" description="Basic residues" evidence="3">
    <location>
        <begin position="299"/>
        <end position="310"/>
    </location>
</feature>
<dbReference type="GO" id="GO:0003779">
    <property type="term" value="F:actin binding"/>
    <property type="evidence" value="ECO:0007669"/>
    <property type="project" value="InterPro"/>
</dbReference>
<keyword evidence="7" id="KW-1185">Reference proteome</keyword>
<feature type="transmembrane region" description="Helical" evidence="4">
    <location>
        <begin position="37"/>
        <end position="55"/>
    </location>
</feature>
<dbReference type="InterPro" id="IPR044821">
    <property type="entry name" value="At1g28695/At4g15970-like"/>
</dbReference>
<dbReference type="Pfam" id="PF03407">
    <property type="entry name" value="Nucleotid_trans"/>
    <property type="match status" value="1"/>
</dbReference>
<keyword evidence="4" id="KW-1133">Transmembrane helix</keyword>
<dbReference type="AlphaFoldDB" id="A0A394DB95"/>
<proteinExistence type="predicted"/>
<evidence type="ECO:0000256" key="4">
    <source>
        <dbReference type="SAM" id="Phobius"/>
    </source>
</evidence>
<dbReference type="Gramene" id="OIW20608">
    <property type="protein sequence ID" value="OIW20608"/>
    <property type="gene ID" value="TanjilG_16107"/>
</dbReference>
<evidence type="ECO:0000256" key="2">
    <source>
        <dbReference type="SAM" id="Coils"/>
    </source>
</evidence>
<dbReference type="STRING" id="3871.A0A394DB95"/>
<protein>
    <recommendedName>
        <fullName evidence="5">NAB domain-containing protein</fullName>
    </recommendedName>
</protein>
<gene>
    <name evidence="6" type="ORF">TanjilG_16107</name>
</gene>
<comment type="caution">
    <text evidence="6">The sequence shown here is derived from an EMBL/GenBank/DDBJ whole genome shotgun (WGS) entry which is preliminary data.</text>
</comment>
<organism evidence="6 7">
    <name type="scientific">Lupinus angustifolius</name>
    <name type="common">Narrow-leaved blue lupine</name>
    <dbReference type="NCBI Taxonomy" id="3871"/>
    <lineage>
        <taxon>Eukaryota</taxon>
        <taxon>Viridiplantae</taxon>
        <taxon>Streptophyta</taxon>
        <taxon>Embryophyta</taxon>
        <taxon>Tracheophyta</taxon>
        <taxon>Spermatophyta</taxon>
        <taxon>Magnoliopsida</taxon>
        <taxon>eudicotyledons</taxon>
        <taxon>Gunneridae</taxon>
        <taxon>Pentapetalae</taxon>
        <taxon>rosids</taxon>
        <taxon>fabids</taxon>
        <taxon>Fabales</taxon>
        <taxon>Fabaceae</taxon>
        <taxon>Papilionoideae</taxon>
        <taxon>50 kb inversion clade</taxon>
        <taxon>genistoids sensu lato</taxon>
        <taxon>core genistoids</taxon>
        <taxon>Genisteae</taxon>
        <taxon>Lupinus</taxon>
    </lineage>
</organism>
<dbReference type="PROSITE" id="PS51774">
    <property type="entry name" value="NAB"/>
    <property type="match status" value="1"/>
</dbReference>
<evidence type="ECO:0000313" key="6">
    <source>
        <dbReference type="EMBL" id="OIW20608.1"/>
    </source>
</evidence>
<name>A0A394DB95_LUPAN</name>
<keyword evidence="1 2" id="KW-0175">Coiled coil</keyword>
<reference evidence="6 7" key="1">
    <citation type="journal article" date="2017" name="Plant Biotechnol. J.">
        <title>A comprehensive draft genome sequence for lupin (Lupinus angustifolius), an emerging health food: insights into plant-microbe interactions and legume evolution.</title>
        <authorList>
            <person name="Hane J.K."/>
            <person name="Ming Y."/>
            <person name="Kamphuis L.G."/>
            <person name="Nelson M.N."/>
            <person name="Garg G."/>
            <person name="Atkins C.A."/>
            <person name="Bayer P.E."/>
            <person name="Bravo A."/>
            <person name="Bringans S."/>
            <person name="Cannon S."/>
            <person name="Edwards D."/>
            <person name="Foley R."/>
            <person name="Gao L.L."/>
            <person name="Harrison M.J."/>
            <person name="Huang W."/>
            <person name="Hurgobin B."/>
            <person name="Li S."/>
            <person name="Liu C.W."/>
            <person name="McGrath A."/>
            <person name="Morahan G."/>
            <person name="Murray J."/>
            <person name="Weller J."/>
            <person name="Jian J."/>
            <person name="Singh K.B."/>
        </authorList>
    </citation>
    <scope>NUCLEOTIDE SEQUENCE [LARGE SCALE GENOMIC DNA]</scope>
    <source>
        <strain evidence="7">cv. Tanjil</strain>
        <tissue evidence="6">Whole plant</tissue>
    </source>
</reference>
<dbReference type="InterPro" id="IPR011684">
    <property type="entry name" value="NAB"/>
</dbReference>
<keyword evidence="4" id="KW-0472">Membrane</keyword>
<dbReference type="EMBL" id="MLAU01011596">
    <property type="protein sequence ID" value="OIW20608.1"/>
    <property type="molecule type" value="Genomic_DNA"/>
</dbReference>
<dbReference type="InterPro" id="IPR005069">
    <property type="entry name" value="Nucl-diP-sugar_transferase"/>
</dbReference>
<evidence type="ECO:0000256" key="3">
    <source>
        <dbReference type="SAM" id="MobiDB-lite"/>
    </source>
</evidence>
<accession>A0A394DB95</accession>